<dbReference type="PROSITE" id="PS00211">
    <property type="entry name" value="ABC_TRANSPORTER_1"/>
    <property type="match status" value="1"/>
</dbReference>
<sequence>MTGTLHTVGAASAPAAVPMIEAADVHKRFGSLEVLKGISLSVQRGQVACLLGPSGSGKSTFLRCINHLEKIDAGVIRVAGQTVGYAERSGRLHELREAEVARQRRRVGMVFQRFNLFPHMTALENVIEAPTQVLGQSKAAARERALELLERVGLAEKAGAYPSALSGGQQQRIAIARALAMDPEVMLFDEPTSALDPELVGDVLDVMRGLAASGMTMVVVTHEIGFAREVGDTAVFMDGGVVVEQGTPAEVLGNPREARTQSFLSKVL</sequence>
<dbReference type="AlphaFoldDB" id="A0AAU7W519"/>
<accession>A0AAU7W519</accession>
<evidence type="ECO:0000256" key="2">
    <source>
        <dbReference type="ARBA" id="ARBA00022448"/>
    </source>
</evidence>
<keyword evidence="5 10" id="KW-0067">ATP-binding</keyword>
<gene>
    <name evidence="10" type="ORF">ABIQ69_13920</name>
</gene>
<organism evidence="10">
    <name type="scientific">Agromyces sp. G08B096</name>
    <dbReference type="NCBI Taxonomy" id="3156399"/>
    <lineage>
        <taxon>Bacteria</taxon>
        <taxon>Bacillati</taxon>
        <taxon>Actinomycetota</taxon>
        <taxon>Actinomycetes</taxon>
        <taxon>Micrococcales</taxon>
        <taxon>Microbacteriaceae</taxon>
        <taxon>Agromyces</taxon>
    </lineage>
</organism>
<keyword evidence="4" id="KW-0547">Nucleotide-binding</keyword>
<dbReference type="GO" id="GO:0015426">
    <property type="term" value="F:ATPase-coupled polar amino acid-transporter activity"/>
    <property type="evidence" value="ECO:0007669"/>
    <property type="project" value="UniProtKB-EC"/>
</dbReference>
<dbReference type="InterPro" id="IPR050086">
    <property type="entry name" value="MetN_ABC_transporter-like"/>
</dbReference>
<evidence type="ECO:0000259" key="9">
    <source>
        <dbReference type="PROSITE" id="PS50893"/>
    </source>
</evidence>
<dbReference type="InterPro" id="IPR030679">
    <property type="entry name" value="ABC_ATPase_HisP-typ"/>
</dbReference>
<dbReference type="PANTHER" id="PTHR43166">
    <property type="entry name" value="AMINO ACID IMPORT ATP-BINDING PROTEIN"/>
    <property type="match status" value="1"/>
</dbReference>
<evidence type="ECO:0000256" key="4">
    <source>
        <dbReference type="ARBA" id="ARBA00022741"/>
    </source>
</evidence>
<dbReference type="InterPro" id="IPR003593">
    <property type="entry name" value="AAA+_ATPase"/>
</dbReference>
<keyword evidence="3" id="KW-1003">Cell membrane</keyword>
<evidence type="ECO:0000256" key="7">
    <source>
        <dbReference type="ARBA" id="ARBA00038850"/>
    </source>
</evidence>
<evidence type="ECO:0000256" key="8">
    <source>
        <dbReference type="ARBA" id="ARBA00047624"/>
    </source>
</evidence>
<dbReference type="SMART" id="SM00382">
    <property type="entry name" value="AAA"/>
    <property type="match status" value="1"/>
</dbReference>
<dbReference type="InterPro" id="IPR017871">
    <property type="entry name" value="ABC_transporter-like_CS"/>
</dbReference>
<keyword evidence="6" id="KW-0472">Membrane</keyword>
<dbReference type="Pfam" id="PF00005">
    <property type="entry name" value="ABC_tran"/>
    <property type="match status" value="1"/>
</dbReference>
<evidence type="ECO:0000313" key="10">
    <source>
        <dbReference type="EMBL" id="XBX81702.1"/>
    </source>
</evidence>
<evidence type="ECO:0000256" key="6">
    <source>
        <dbReference type="ARBA" id="ARBA00023136"/>
    </source>
</evidence>
<dbReference type="GO" id="GO:0005886">
    <property type="term" value="C:plasma membrane"/>
    <property type="evidence" value="ECO:0007669"/>
    <property type="project" value="UniProtKB-SubCell"/>
</dbReference>
<evidence type="ECO:0000256" key="5">
    <source>
        <dbReference type="ARBA" id="ARBA00022840"/>
    </source>
</evidence>
<proteinExistence type="predicted"/>
<keyword evidence="2" id="KW-0813">Transport</keyword>
<feature type="domain" description="ABC transporter" evidence="9">
    <location>
        <begin position="20"/>
        <end position="264"/>
    </location>
</feature>
<reference evidence="10" key="1">
    <citation type="submission" date="2024-05" db="EMBL/GenBank/DDBJ databases">
        <authorList>
            <person name="Yu L."/>
        </authorList>
    </citation>
    <scope>NUCLEOTIDE SEQUENCE</scope>
    <source>
        <strain evidence="10">G08B096</strain>
    </source>
</reference>
<dbReference type="SUPFAM" id="SSF52540">
    <property type="entry name" value="P-loop containing nucleoside triphosphate hydrolases"/>
    <property type="match status" value="1"/>
</dbReference>
<comment type="catalytic activity">
    <reaction evidence="8">
        <text>a polar amino acid(out) + ATP + H2O = a polar amino acid(in) + ADP + phosphate + H(+)</text>
        <dbReference type="Rhea" id="RHEA:14673"/>
        <dbReference type="ChEBI" id="CHEBI:15377"/>
        <dbReference type="ChEBI" id="CHEBI:15378"/>
        <dbReference type="ChEBI" id="CHEBI:30616"/>
        <dbReference type="ChEBI" id="CHEBI:43474"/>
        <dbReference type="ChEBI" id="CHEBI:62031"/>
        <dbReference type="ChEBI" id="CHEBI:456216"/>
        <dbReference type="EC" id="7.4.2.1"/>
    </reaction>
    <physiologicalReaction direction="left-to-right" evidence="8">
        <dbReference type="Rhea" id="RHEA:14674"/>
    </physiologicalReaction>
</comment>
<dbReference type="InterPro" id="IPR003439">
    <property type="entry name" value="ABC_transporter-like_ATP-bd"/>
</dbReference>
<dbReference type="PANTHER" id="PTHR43166:SF35">
    <property type="entry name" value="L-CYSTINE IMPORT ATP-BINDING PROTEIN TCYN"/>
    <property type="match status" value="1"/>
</dbReference>
<dbReference type="EC" id="7.4.2.1" evidence="7"/>
<name>A0AAU7W519_9MICO</name>
<dbReference type="GO" id="GO:0005524">
    <property type="term" value="F:ATP binding"/>
    <property type="evidence" value="ECO:0007669"/>
    <property type="project" value="UniProtKB-KW"/>
</dbReference>
<dbReference type="RefSeq" id="WP_350347725.1">
    <property type="nucleotide sequence ID" value="NZ_CP158374.1"/>
</dbReference>
<evidence type="ECO:0000256" key="3">
    <source>
        <dbReference type="ARBA" id="ARBA00022475"/>
    </source>
</evidence>
<evidence type="ECO:0000256" key="1">
    <source>
        <dbReference type="ARBA" id="ARBA00004202"/>
    </source>
</evidence>
<protein>
    <recommendedName>
        <fullName evidence="7">ABC-type polar-amino-acid transporter</fullName>
        <ecNumber evidence="7">7.4.2.1</ecNumber>
    </recommendedName>
</protein>
<dbReference type="Gene3D" id="3.40.50.300">
    <property type="entry name" value="P-loop containing nucleotide triphosphate hydrolases"/>
    <property type="match status" value="1"/>
</dbReference>
<dbReference type="InterPro" id="IPR027417">
    <property type="entry name" value="P-loop_NTPase"/>
</dbReference>
<dbReference type="PROSITE" id="PS50893">
    <property type="entry name" value="ABC_TRANSPORTER_2"/>
    <property type="match status" value="1"/>
</dbReference>
<comment type="subcellular location">
    <subcellularLocation>
        <location evidence="1">Cell membrane</location>
        <topology evidence="1">Peripheral membrane protein</topology>
    </subcellularLocation>
</comment>
<dbReference type="FunFam" id="3.40.50.300:FF:000020">
    <property type="entry name" value="Amino acid ABC transporter ATP-binding component"/>
    <property type="match status" value="1"/>
</dbReference>
<dbReference type="GO" id="GO:0016887">
    <property type="term" value="F:ATP hydrolysis activity"/>
    <property type="evidence" value="ECO:0007669"/>
    <property type="project" value="InterPro"/>
</dbReference>
<dbReference type="EMBL" id="CP158374">
    <property type="protein sequence ID" value="XBX81702.1"/>
    <property type="molecule type" value="Genomic_DNA"/>
</dbReference>
<dbReference type="CDD" id="cd03262">
    <property type="entry name" value="ABC_HisP_GlnQ"/>
    <property type="match status" value="1"/>
</dbReference>
<dbReference type="PIRSF" id="PIRSF039085">
    <property type="entry name" value="ABC_ATPase_HisP"/>
    <property type="match status" value="1"/>
</dbReference>